<dbReference type="Proteomes" id="UP000326921">
    <property type="component" value="Chromosome"/>
</dbReference>
<dbReference type="KEGG" id="sphe:GFH32_12425"/>
<dbReference type="InterPro" id="IPR037171">
    <property type="entry name" value="NagB/RpiA_transferase-like"/>
</dbReference>
<evidence type="ECO:0000259" key="1">
    <source>
        <dbReference type="Pfam" id="PF01182"/>
    </source>
</evidence>
<dbReference type="PANTHER" id="PTHR11280">
    <property type="entry name" value="GLUCOSAMINE-6-PHOSPHATE ISOMERASE"/>
    <property type="match status" value="1"/>
</dbReference>
<dbReference type="Pfam" id="PF01182">
    <property type="entry name" value="Glucosamine_iso"/>
    <property type="match status" value="1"/>
</dbReference>
<dbReference type="RefSeq" id="WP_153511915.1">
    <property type="nucleotide sequence ID" value="NZ_CP045652.1"/>
</dbReference>
<feature type="domain" description="Glucosamine/galactosamine-6-phosphate isomerase" evidence="1">
    <location>
        <begin position="57"/>
        <end position="238"/>
    </location>
</feature>
<dbReference type="GO" id="GO:0005975">
    <property type="term" value="P:carbohydrate metabolic process"/>
    <property type="evidence" value="ECO:0007669"/>
    <property type="project" value="InterPro"/>
</dbReference>
<sequence length="256" mass="28296">MDVKEIEVGTLKVYTFENRRDLGLTAGKQAANRLVELQKSPEKIVRMIFASAPSQSETLAQLSEEQGIDWSRVEAFHMDEYVGLPTSHPQSFGRFLQEHLFDKVKIAKANYINGIAENPAEECARYEALLKEAPIDIVCLGIGENAHIAFNEPHIADFNDPYFVKLVDLDLTSRQQQVNDGCFAVLQEVPTHAITLTVPALFAGNSLFCMVPGPTKASAVNMTLNHEISSDVPATILRTHPNTGLYIDKESAAQLN</sequence>
<dbReference type="PANTHER" id="PTHR11280:SF6">
    <property type="entry name" value="GLUCOSAMINE-6-PHOSPHATE ISOMERASE NAGB"/>
    <property type="match status" value="1"/>
</dbReference>
<dbReference type="EMBL" id="CP045652">
    <property type="protein sequence ID" value="QGA27073.1"/>
    <property type="molecule type" value="Genomic_DNA"/>
</dbReference>
<keyword evidence="3" id="KW-1185">Reference proteome</keyword>
<dbReference type="SUPFAM" id="SSF100950">
    <property type="entry name" value="NagB/RpiA/CoA transferase-like"/>
    <property type="match status" value="1"/>
</dbReference>
<dbReference type="CDD" id="cd01399">
    <property type="entry name" value="GlcN6P_deaminase"/>
    <property type="match status" value="1"/>
</dbReference>
<dbReference type="AlphaFoldDB" id="A0A5Q0QBX8"/>
<dbReference type="Gene3D" id="3.40.50.1360">
    <property type="match status" value="1"/>
</dbReference>
<dbReference type="GO" id="GO:0019262">
    <property type="term" value="P:N-acetylneuraminate catabolic process"/>
    <property type="evidence" value="ECO:0007669"/>
    <property type="project" value="TreeGrafter"/>
</dbReference>
<protein>
    <submittedName>
        <fullName evidence="2">Glucosamine-6-phosphate deaminase</fullName>
    </submittedName>
</protein>
<gene>
    <name evidence="2" type="ORF">GFH32_12425</name>
</gene>
<dbReference type="GO" id="GO:0005737">
    <property type="term" value="C:cytoplasm"/>
    <property type="evidence" value="ECO:0007669"/>
    <property type="project" value="TreeGrafter"/>
</dbReference>
<dbReference type="GO" id="GO:0042802">
    <property type="term" value="F:identical protein binding"/>
    <property type="evidence" value="ECO:0007669"/>
    <property type="project" value="TreeGrafter"/>
</dbReference>
<evidence type="ECO:0000313" key="3">
    <source>
        <dbReference type="Proteomes" id="UP000326921"/>
    </source>
</evidence>
<dbReference type="GO" id="GO:0006046">
    <property type="term" value="P:N-acetylglucosamine catabolic process"/>
    <property type="evidence" value="ECO:0007669"/>
    <property type="project" value="TreeGrafter"/>
</dbReference>
<dbReference type="GO" id="GO:0004342">
    <property type="term" value="F:glucosamine-6-phosphate deaminase activity"/>
    <property type="evidence" value="ECO:0007669"/>
    <property type="project" value="InterPro"/>
</dbReference>
<proteinExistence type="predicted"/>
<evidence type="ECO:0000313" key="2">
    <source>
        <dbReference type="EMBL" id="QGA27073.1"/>
    </source>
</evidence>
<reference evidence="2 3" key="1">
    <citation type="submission" date="2019-10" db="EMBL/GenBank/DDBJ databases">
        <authorList>
            <person name="Dong K."/>
        </authorList>
    </citation>
    <scope>NUCLEOTIDE SEQUENCE [LARGE SCALE GENOMIC DNA]</scope>
    <source>
        <strain evidence="3">dk4302</strain>
    </source>
</reference>
<dbReference type="InterPro" id="IPR006148">
    <property type="entry name" value="Glc/Gal-6P_isomerase"/>
</dbReference>
<accession>A0A5Q0QBX8</accession>
<dbReference type="InterPro" id="IPR004547">
    <property type="entry name" value="Glucosamine6P_isomerase"/>
</dbReference>
<name>A0A5Q0QBX8_9SPHI</name>
<organism evidence="2 3">
    <name type="scientific">Sphingobacterium zhuxiongii</name>
    <dbReference type="NCBI Taxonomy" id="2662364"/>
    <lineage>
        <taxon>Bacteria</taxon>
        <taxon>Pseudomonadati</taxon>
        <taxon>Bacteroidota</taxon>
        <taxon>Sphingobacteriia</taxon>
        <taxon>Sphingobacteriales</taxon>
        <taxon>Sphingobacteriaceae</taxon>
        <taxon>Sphingobacterium</taxon>
    </lineage>
</organism>
<dbReference type="GO" id="GO:0006043">
    <property type="term" value="P:glucosamine catabolic process"/>
    <property type="evidence" value="ECO:0007669"/>
    <property type="project" value="TreeGrafter"/>
</dbReference>